<organism evidence="1">
    <name type="scientific">viral metagenome</name>
    <dbReference type="NCBI Taxonomy" id="1070528"/>
    <lineage>
        <taxon>unclassified sequences</taxon>
        <taxon>metagenomes</taxon>
        <taxon>organismal metagenomes</taxon>
    </lineage>
</organism>
<proteinExistence type="predicted"/>
<name>A0A6C0K160_9ZZZZ</name>
<dbReference type="EMBL" id="MN740785">
    <property type="protein sequence ID" value="QHU11439.1"/>
    <property type="molecule type" value="Genomic_DNA"/>
</dbReference>
<evidence type="ECO:0000313" key="1">
    <source>
        <dbReference type="EMBL" id="QHU11439.1"/>
    </source>
</evidence>
<dbReference type="AlphaFoldDB" id="A0A6C0K160"/>
<sequence>MDAQQFGGGGGGGMLRQQAMSDPRLKKEYLTRFLQRLGQKHDIKQESVDFLRLKHHRMYLKALATLFCTFSYPHVDPHIEDRHHTLYLDLMTAKENEKVSIGVGHHYLQFIITFGADDMFISEIHTSSEYLLSEVLRKYRFDIDSFITDNYSITQPLKINFNYKLGCAKMLLTVANQPYTYQDTQVLRRQEEYFDAMIEEARERGDDATMTKAQAIKTRHKNRLLTDSKVVFDIKRQRRRHVPTGSEKALLQLLNTLSLVQRF</sequence>
<accession>A0A6C0K160</accession>
<reference evidence="1" key="1">
    <citation type="journal article" date="2020" name="Nature">
        <title>Giant virus diversity and host interactions through global metagenomics.</title>
        <authorList>
            <person name="Schulz F."/>
            <person name="Roux S."/>
            <person name="Paez-Espino D."/>
            <person name="Jungbluth S."/>
            <person name="Walsh D.A."/>
            <person name="Denef V.J."/>
            <person name="McMahon K.D."/>
            <person name="Konstantinidis K.T."/>
            <person name="Eloe-Fadrosh E.A."/>
            <person name="Kyrpides N.C."/>
            <person name="Woyke T."/>
        </authorList>
    </citation>
    <scope>NUCLEOTIDE SEQUENCE</scope>
    <source>
        <strain evidence="1">GVMAG-S-1101169-75</strain>
    </source>
</reference>
<protein>
    <submittedName>
        <fullName evidence="1">Uncharacterized protein</fullName>
    </submittedName>
</protein>